<proteinExistence type="inferred from homology"/>
<dbReference type="EMBL" id="ML119053">
    <property type="protein sequence ID" value="ROT39880.1"/>
    <property type="molecule type" value="Genomic_DNA"/>
</dbReference>
<dbReference type="STRING" id="1314773.A0A3N2PZD0"/>
<dbReference type="RefSeq" id="XP_028467686.1">
    <property type="nucleotide sequence ID" value="XM_028609108.1"/>
</dbReference>
<dbReference type="InterPro" id="IPR029063">
    <property type="entry name" value="SAM-dependent_MTases_sf"/>
</dbReference>
<dbReference type="CDD" id="cd02440">
    <property type="entry name" value="AdoMet_MTases"/>
    <property type="match status" value="1"/>
</dbReference>
<evidence type="ECO:0000256" key="2">
    <source>
        <dbReference type="SAM" id="MobiDB-lite"/>
    </source>
</evidence>
<dbReference type="SUPFAM" id="SSF53335">
    <property type="entry name" value="S-adenosyl-L-methionine-dependent methyltransferases"/>
    <property type="match status" value="1"/>
</dbReference>
<dbReference type="Proteomes" id="UP000272025">
    <property type="component" value="Unassembled WGS sequence"/>
</dbReference>
<dbReference type="PANTHER" id="PTHR43591:SF50">
    <property type="entry name" value="METHYLTRANSFERASE DOMAIN-CONTAINING PROTEIN-RELATED"/>
    <property type="match status" value="1"/>
</dbReference>
<dbReference type="PANTHER" id="PTHR43591">
    <property type="entry name" value="METHYLTRANSFERASE"/>
    <property type="match status" value="1"/>
</dbReference>
<reference evidence="4 5" key="1">
    <citation type="journal article" date="2018" name="Mol. Ecol.">
        <title>The obligate alkalophilic soda-lake fungus Sodiomyces alkalinus has shifted to a protein diet.</title>
        <authorList>
            <person name="Grum-Grzhimaylo A.A."/>
            <person name="Falkoski D.L."/>
            <person name="van den Heuvel J."/>
            <person name="Valero-Jimenez C.A."/>
            <person name="Min B."/>
            <person name="Choi I.G."/>
            <person name="Lipzen A."/>
            <person name="Daum C.G."/>
            <person name="Aanen D.K."/>
            <person name="Tsang A."/>
            <person name="Henrissat B."/>
            <person name="Bilanenko E.N."/>
            <person name="de Vries R.P."/>
            <person name="van Kan J.A.L."/>
            <person name="Grigoriev I.V."/>
            <person name="Debets A.J.M."/>
        </authorList>
    </citation>
    <scope>NUCLEOTIDE SEQUENCE [LARGE SCALE GENOMIC DNA]</scope>
    <source>
        <strain evidence="4 5">F11</strain>
    </source>
</reference>
<organism evidence="4 5">
    <name type="scientific">Sodiomyces alkalinus (strain CBS 110278 / VKM F-3762 / F11)</name>
    <name type="common">Alkaliphilic filamentous fungus</name>
    <dbReference type="NCBI Taxonomy" id="1314773"/>
    <lineage>
        <taxon>Eukaryota</taxon>
        <taxon>Fungi</taxon>
        <taxon>Dikarya</taxon>
        <taxon>Ascomycota</taxon>
        <taxon>Pezizomycotina</taxon>
        <taxon>Sordariomycetes</taxon>
        <taxon>Hypocreomycetidae</taxon>
        <taxon>Glomerellales</taxon>
        <taxon>Plectosphaerellaceae</taxon>
        <taxon>Sodiomyces</taxon>
    </lineage>
</organism>
<dbReference type="Gene3D" id="3.40.50.150">
    <property type="entry name" value="Vaccinia Virus protein VP39"/>
    <property type="match status" value="1"/>
</dbReference>
<feature type="region of interest" description="Disordered" evidence="2">
    <location>
        <begin position="59"/>
        <end position="82"/>
    </location>
</feature>
<gene>
    <name evidence="4" type="ORF">SODALDRAFT_309477</name>
</gene>
<dbReference type="GeneID" id="39577586"/>
<evidence type="ECO:0000313" key="5">
    <source>
        <dbReference type="Proteomes" id="UP000272025"/>
    </source>
</evidence>
<name>A0A3N2PZD0_SODAK</name>
<feature type="compositionally biased region" description="Polar residues" evidence="2">
    <location>
        <begin position="61"/>
        <end position="82"/>
    </location>
</feature>
<feature type="region of interest" description="Disordered" evidence="2">
    <location>
        <begin position="258"/>
        <end position="285"/>
    </location>
</feature>
<dbReference type="InterPro" id="IPR041698">
    <property type="entry name" value="Methyltransf_25"/>
</dbReference>
<dbReference type="GO" id="GO:0008168">
    <property type="term" value="F:methyltransferase activity"/>
    <property type="evidence" value="ECO:0007669"/>
    <property type="project" value="UniProtKB-KW"/>
</dbReference>
<dbReference type="AlphaFoldDB" id="A0A3N2PZD0"/>
<feature type="region of interest" description="Disordered" evidence="2">
    <location>
        <begin position="1"/>
        <end position="27"/>
    </location>
</feature>
<dbReference type="OrthoDB" id="2013972at2759"/>
<keyword evidence="4" id="KW-0489">Methyltransferase</keyword>
<sequence>MGYSSSPGKPTTSTSSVTSSSSNVSPFSSTKITAATLSIVALTETISSASASLHSASSRAMTSSNHTNASNPAISTAPSSSRPFYNRAGRTYLNDRTVPYPLPVDLTELHRQSLRTLLLIQIFGAPVCSPVFAQRPPTRVLEVACGTGFWSLMCHRYFASRGHPNVSFTGIDIAPLAPNCSSSKPGREMKWRLVQHDMRYMPWPLPDEGFDLIMVKDVSLALPASLQQSAMDEYIRLLRPGGVLEIWDSDHQIRMLRPHAPAAGGGPSRINDPDDSSSEDEADAASSLGTYVMTANTPLSAPLNGFLVEYNGWLHRALNARDLNPVPCTVVGPMLLQESEELCDVRSRRLAVPLAEVRWEREGVGGVVTKDGKSYVETGRRKDVVGSGAVGLSKTLTASQAAVRRTAMLTAVQLIQSLEPLLRETSGKSQDEWDTWMGKMMNDLMRDNGASCGECLEVGAWWARKKGGATRS</sequence>
<feature type="domain" description="Methyltransferase" evidence="3">
    <location>
        <begin position="140"/>
        <end position="242"/>
    </location>
</feature>
<protein>
    <submittedName>
        <fullName evidence="4">S-adenosyl-L-methionine-dependent methyltransferase</fullName>
    </submittedName>
</protein>
<evidence type="ECO:0000313" key="4">
    <source>
        <dbReference type="EMBL" id="ROT39880.1"/>
    </source>
</evidence>
<feature type="compositionally biased region" description="Acidic residues" evidence="2">
    <location>
        <begin position="273"/>
        <end position="283"/>
    </location>
</feature>
<keyword evidence="5" id="KW-1185">Reference proteome</keyword>
<evidence type="ECO:0000259" key="3">
    <source>
        <dbReference type="Pfam" id="PF13649"/>
    </source>
</evidence>
<dbReference type="GO" id="GO:0032259">
    <property type="term" value="P:methylation"/>
    <property type="evidence" value="ECO:0007669"/>
    <property type="project" value="UniProtKB-KW"/>
</dbReference>
<dbReference type="Pfam" id="PF13649">
    <property type="entry name" value="Methyltransf_25"/>
    <property type="match status" value="1"/>
</dbReference>
<comment type="similarity">
    <text evidence="1">Belongs to the methyltransferase superfamily. LaeA methyltransferase family.</text>
</comment>
<accession>A0A3N2PZD0</accession>
<keyword evidence="4" id="KW-0808">Transferase</keyword>
<evidence type="ECO:0000256" key="1">
    <source>
        <dbReference type="ARBA" id="ARBA00038158"/>
    </source>
</evidence>